<dbReference type="CDD" id="cd07505">
    <property type="entry name" value="HAD_BPGM-like"/>
    <property type="match status" value="1"/>
</dbReference>
<dbReference type="SFLD" id="SFLDG01129">
    <property type="entry name" value="C1.5:_HAD__Beta-PGM__Phosphata"/>
    <property type="match status" value="1"/>
</dbReference>
<dbReference type="OrthoDB" id="414934at2"/>
<dbReference type="GO" id="GO:0005829">
    <property type="term" value="C:cytosol"/>
    <property type="evidence" value="ECO:0007669"/>
    <property type="project" value="TreeGrafter"/>
</dbReference>
<dbReference type="PANTHER" id="PTHR43434:SF16">
    <property type="entry name" value="BLL8046 PROTEIN"/>
    <property type="match status" value="1"/>
</dbReference>
<comment type="caution">
    <text evidence="1">The sequence shown here is derived from an EMBL/GenBank/DDBJ whole genome shotgun (WGS) entry which is preliminary data.</text>
</comment>
<dbReference type="GO" id="GO:0008967">
    <property type="term" value="F:phosphoglycolate phosphatase activity"/>
    <property type="evidence" value="ECO:0007669"/>
    <property type="project" value="TreeGrafter"/>
</dbReference>
<dbReference type="NCBIfam" id="TIGR01509">
    <property type="entry name" value="HAD-SF-IA-v3"/>
    <property type="match status" value="1"/>
</dbReference>
<name>A0A502G214_9PROT</name>
<dbReference type="SFLD" id="SFLDS00003">
    <property type="entry name" value="Haloacid_Dehalogenase"/>
    <property type="match status" value="1"/>
</dbReference>
<dbReference type="InterPro" id="IPR006439">
    <property type="entry name" value="HAD-SF_hydro_IA"/>
</dbReference>
<dbReference type="InterPro" id="IPR023214">
    <property type="entry name" value="HAD_sf"/>
</dbReference>
<dbReference type="AlphaFoldDB" id="A0A502G214"/>
<protein>
    <submittedName>
        <fullName evidence="1">HAD family hydrolase</fullName>
    </submittedName>
</protein>
<dbReference type="InterPro" id="IPR050155">
    <property type="entry name" value="HAD-like_hydrolase_sf"/>
</dbReference>
<dbReference type="RefSeq" id="WP_140883970.1">
    <property type="nucleotide sequence ID" value="NZ_RCZP01000011.1"/>
</dbReference>
<keyword evidence="1" id="KW-0378">Hydrolase</keyword>
<evidence type="ECO:0000313" key="2">
    <source>
        <dbReference type="Proteomes" id="UP000317078"/>
    </source>
</evidence>
<dbReference type="PRINTS" id="PR00413">
    <property type="entry name" value="HADHALOGNASE"/>
</dbReference>
<gene>
    <name evidence="1" type="ORF">EAH89_13665</name>
</gene>
<keyword evidence="2" id="KW-1185">Reference proteome</keyword>
<dbReference type="EMBL" id="RCZP01000011">
    <property type="protein sequence ID" value="TPG55977.1"/>
    <property type="molecule type" value="Genomic_DNA"/>
</dbReference>
<dbReference type="NCBIfam" id="TIGR01549">
    <property type="entry name" value="HAD-SF-IA-v1"/>
    <property type="match status" value="1"/>
</dbReference>
<sequence length="228" mass="24551">MLIKAVLFDVDGTLVDSVDVHAQAWVDAFKEIGHDISFDEMRNQIGKGGDQLMPVFLSPEELEQKGKALEKRRGDIFREGYLPQVRAFPEAAELLKRVNKAGLRTALASSAKDEELAALKRIIGVEDDQLDAETSSSDAERSKPFPDIFEAALARLPGVSPDETIVIGDTPYDAEAAGKAGIRTIGLLCGGFPEKALRDAGCIAIYRDPAHLLAEYEASPLGAGGMPD</sequence>
<dbReference type="GO" id="GO:0006281">
    <property type="term" value="P:DNA repair"/>
    <property type="evidence" value="ECO:0007669"/>
    <property type="project" value="TreeGrafter"/>
</dbReference>
<dbReference type="InterPro" id="IPR023198">
    <property type="entry name" value="PGP-like_dom2"/>
</dbReference>
<dbReference type="Pfam" id="PF00702">
    <property type="entry name" value="Hydrolase"/>
    <property type="match status" value="1"/>
</dbReference>
<reference evidence="1 2" key="1">
    <citation type="journal article" date="2019" name="Environ. Microbiol.">
        <title>Species interactions and distinct microbial communities in high Arctic permafrost affected cryosols are associated with the CH4 and CO2 gas fluxes.</title>
        <authorList>
            <person name="Altshuler I."/>
            <person name="Hamel J."/>
            <person name="Turney S."/>
            <person name="Magnuson E."/>
            <person name="Levesque R."/>
            <person name="Greer C."/>
            <person name="Whyte L.G."/>
        </authorList>
    </citation>
    <scope>NUCLEOTIDE SEQUENCE [LARGE SCALE GENOMIC DNA]</scope>
    <source>
        <strain evidence="1 2">S9.3B</strain>
    </source>
</reference>
<dbReference type="PANTHER" id="PTHR43434">
    <property type="entry name" value="PHOSPHOGLYCOLATE PHOSPHATASE"/>
    <property type="match status" value="1"/>
</dbReference>
<evidence type="ECO:0000313" key="1">
    <source>
        <dbReference type="EMBL" id="TPG55977.1"/>
    </source>
</evidence>
<proteinExistence type="predicted"/>
<dbReference type="Gene3D" id="1.10.150.240">
    <property type="entry name" value="Putative phosphatase, domain 2"/>
    <property type="match status" value="1"/>
</dbReference>
<dbReference type="InterPro" id="IPR036412">
    <property type="entry name" value="HAD-like_sf"/>
</dbReference>
<dbReference type="Gene3D" id="3.40.50.1000">
    <property type="entry name" value="HAD superfamily/HAD-like"/>
    <property type="match status" value="1"/>
</dbReference>
<accession>A0A502G214</accession>
<dbReference type="Proteomes" id="UP000317078">
    <property type="component" value="Unassembled WGS sequence"/>
</dbReference>
<dbReference type="SFLD" id="SFLDG01135">
    <property type="entry name" value="C1.5.6:_HAD__Beta-PGM__Phospha"/>
    <property type="match status" value="1"/>
</dbReference>
<organism evidence="1 2">
    <name type="scientific">Muricoccus nepalensis</name>
    <dbReference type="NCBI Taxonomy" id="1854500"/>
    <lineage>
        <taxon>Bacteria</taxon>
        <taxon>Pseudomonadati</taxon>
        <taxon>Pseudomonadota</taxon>
        <taxon>Alphaproteobacteria</taxon>
        <taxon>Acetobacterales</taxon>
        <taxon>Roseomonadaceae</taxon>
        <taxon>Muricoccus</taxon>
    </lineage>
</organism>
<dbReference type="SUPFAM" id="SSF56784">
    <property type="entry name" value="HAD-like"/>
    <property type="match status" value="1"/>
</dbReference>